<dbReference type="EC" id="3.4.21.-" evidence="6"/>
<dbReference type="InterPro" id="IPR043504">
    <property type="entry name" value="Peptidase_S1_PA_chymotrypsin"/>
</dbReference>
<evidence type="ECO:0000256" key="3">
    <source>
        <dbReference type="SAM" id="MobiDB-lite"/>
    </source>
</evidence>
<dbReference type="InterPro" id="IPR050430">
    <property type="entry name" value="Peptidase_S1"/>
</dbReference>
<keyword evidence="6" id="KW-0378">Hydrolase</keyword>
<evidence type="ECO:0000313" key="6">
    <source>
        <dbReference type="EMBL" id="MFB9688989.1"/>
    </source>
</evidence>
<name>A0ABV5UD10_9PSEU</name>
<dbReference type="PROSITE" id="PS00134">
    <property type="entry name" value="TRYPSIN_HIS"/>
    <property type="match status" value="1"/>
</dbReference>
<evidence type="ECO:0000256" key="4">
    <source>
        <dbReference type="SAM" id="SignalP"/>
    </source>
</evidence>
<keyword evidence="7" id="KW-1185">Reference proteome</keyword>
<protein>
    <submittedName>
        <fullName evidence="6">Trypsin-like serine protease</fullName>
        <ecNumber evidence="6">3.4.21.-</ecNumber>
    </submittedName>
</protein>
<dbReference type="PROSITE" id="PS50240">
    <property type="entry name" value="TRYPSIN_DOM"/>
    <property type="match status" value="1"/>
</dbReference>
<dbReference type="RefSeq" id="WP_378201974.1">
    <property type="nucleotide sequence ID" value="NZ_JBHMBK010000031.1"/>
</dbReference>
<feature type="domain" description="Peptidase S1" evidence="5">
    <location>
        <begin position="45"/>
        <end position="289"/>
    </location>
</feature>
<dbReference type="Proteomes" id="UP001589535">
    <property type="component" value="Unassembled WGS sequence"/>
</dbReference>
<dbReference type="PRINTS" id="PR00722">
    <property type="entry name" value="CHYMOTRYPSIN"/>
</dbReference>
<evidence type="ECO:0000256" key="1">
    <source>
        <dbReference type="ARBA" id="ARBA00007664"/>
    </source>
</evidence>
<comment type="similarity">
    <text evidence="1">Belongs to the peptidase S1 family.</text>
</comment>
<dbReference type="PANTHER" id="PTHR24276">
    <property type="entry name" value="POLYSERASE-RELATED"/>
    <property type="match status" value="1"/>
</dbReference>
<dbReference type="PANTHER" id="PTHR24276:SF98">
    <property type="entry name" value="FI18310P1-RELATED"/>
    <property type="match status" value="1"/>
</dbReference>
<proteinExistence type="inferred from homology"/>
<keyword evidence="4" id="KW-0732">Signal</keyword>
<feature type="region of interest" description="Disordered" evidence="3">
    <location>
        <begin position="43"/>
        <end position="72"/>
    </location>
</feature>
<gene>
    <name evidence="6" type="ORF">ACFFTO_32850</name>
</gene>
<evidence type="ECO:0000259" key="5">
    <source>
        <dbReference type="PROSITE" id="PS50240"/>
    </source>
</evidence>
<evidence type="ECO:0000256" key="2">
    <source>
        <dbReference type="ARBA" id="ARBA00023157"/>
    </source>
</evidence>
<dbReference type="Pfam" id="PF00089">
    <property type="entry name" value="Trypsin"/>
    <property type="match status" value="1"/>
</dbReference>
<dbReference type="InterPro" id="IPR009003">
    <property type="entry name" value="Peptidase_S1_PA"/>
</dbReference>
<dbReference type="SMART" id="SM00020">
    <property type="entry name" value="Tryp_SPc"/>
    <property type="match status" value="1"/>
</dbReference>
<dbReference type="GO" id="GO:0016787">
    <property type="term" value="F:hydrolase activity"/>
    <property type="evidence" value="ECO:0007669"/>
    <property type="project" value="UniProtKB-KW"/>
</dbReference>
<dbReference type="EMBL" id="JBHMBK010000031">
    <property type="protein sequence ID" value="MFB9688989.1"/>
    <property type="molecule type" value="Genomic_DNA"/>
</dbReference>
<organism evidence="6 7">
    <name type="scientific">Amycolatopsis plumensis</name>
    <dbReference type="NCBI Taxonomy" id="236508"/>
    <lineage>
        <taxon>Bacteria</taxon>
        <taxon>Bacillati</taxon>
        <taxon>Actinomycetota</taxon>
        <taxon>Actinomycetes</taxon>
        <taxon>Pseudonocardiales</taxon>
        <taxon>Pseudonocardiaceae</taxon>
        <taxon>Amycolatopsis</taxon>
    </lineage>
</organism>
<feature type="chain" id="PRO_5046515690" evidence="4">
    <location>
        <begin position="30"/>
        <end position="289"/>
    </location>
</feature>
<dbReference type="Gene3D" id="2.40.10.10">
    <property type="entry name" value="Trypsin-like serine proteases"/>
    <property type="match status" value="1"/>
</dbReference>
<keyword evidence="2" id="KW-1015">Disulfide bond</keyword>
<dbReference type="InterPro" id="IPR018114">
    <property type="entry name" value="TRYPSIN_HIS"/>
</dbReference>
<dbReference type="SUPFAM" id="SSF50494">
    <property type="entry name" value="Trypsin-like serine proteases"/>
    <property type="match status" value="1"/>
</dbReference>
<feature type="signal peptide" evidence="4">
    <location>
        <begin position="1"/>
        <end position="29"/>
    </location>
</feature>
<dbReference type="InterPro" id="IPR001314">
    <property type="entry name" value="Peptidase_S1A"/>
</dbReference>
<dbReference type="InterPro" id="IPR001254">
    <property type="entry name" value="Trypsin_dom"/>
</dbReference>
<comment type="caution">
    <text evidence="6">The sequence shown here is derived from an EMBL/GenBank/DDBJ whole genome shotgun (WGS) entry which is preliminary data.</text>
</comment>
<accession>A0ABV5UD10</accession>
<evidence type="ECO:0000313" key="7">
    <source>
        <dbReference type="Proteomes" id="UP001589535"/>
    </source>
</evidence>
<reference evidence="6 7" key="1">
    <citation type="submission" date="2024-09" db="EMBL/GenBank/DDBJ databases">
        <authorList>
            <person name="Sun Q."/>
            <person name="Mori K."/>
        </authorList>
    </citation>
    <scope>NUCLEOTIDE SEQUENCE [LARGE SCALE GENOMIC DNA]</scope>
    <source>
        <strain evidence="6 7">JCM 13852</strain>
    </source>
</reference>
<sequence>MRTTSDRRRQFRARAVAVAVLTGAGLAFAHAVTGTTAVGPIPAAAAGGHTRPDPAAPAREPVTTSARPAPNPILPFNAKLTSGDIPVPGGGVRSGACSGALVAPQWIVTAGHCFHDIADARIGGRPPYTMTVTVGRLKDTDPGGRTSEVVDVRQSPVNDLAVAKLGSPVDDIAPVTLATTRPSIGQQLQFAGWGSLSATVLGPSDHLKRGRFTVSGIGQATLEAQPVGRRTVENGPCPEDSGGPFFTSDDDATATLVAIVNTGPPCPQPGAETIARVDVVADWIREQTG</sequence>